<reference evidence="2 3" key="1">
    <citation type="submission" date="2019-07" db="EMBL/GenBank/DDBJ databases">
        <title>Tepidimonas charontis SPSP-6 draft genome.</title>
        <authorList>
            <person name="Da Costa M.S."/>
            <person name="Froufe H.J.C."/>
            <person name="Egas C."/>
            <person name="Albuquerque L."/>
        </authorList>
    </citation>
    <scope>NUCLEOTIDE SEQUENCE [LARGE SCALE GENOMIC DNA]</scope>
    <source>
        <strain evidence="2 3">SPSP-6</strain>
    </source>
</reference>
<accession>A0A554X0L4</accession>
<feature type="compositionally biased region" description="Basic residues" evidence="1">
    <location>
        <begin position="203"/>
        <end position="213"/>
    </location>
</feature>
<dbReference type="Proteomes" id="UP000318294">
    <property type="component" value="Unassembled WGS sequence"/>
</dbReference>
<dbReference type="EMBL" id="VJON01000069">
    <property type="protein sequence ID" value="TSE29348.1"/>
    <property type="molecule type" value="Genomic_DNA"/>
</dbReference>
<feature type="region of interest" description="Disordered" evidence="1">
    <location>
        <begin position="30"/>
        <end position="134"/>
    </location>
</feature>
<name>A0A554X0L4_9BURK</name>
<keyword evidence="3" id="KW-1185">Reference proteome</keyword>
<protein>
    <submittedName>
        <fullName evidence="2">Uncharacterized protein</fullName>
    </submittedName>
</protein>
<evidence type="ECO:0000313" key="2">
    <source>
        <dbReference type="EMBL" id="TSE29348.1"/>
    </source>
</evidence>
<gene>
    <name evidence="2" type="ORF">Tchar_02593</name>
</gene>
<evidence type="ECO:0000256" key="1">
    <source>
        <dbReference type="SAM" id="MobiDB-lite"/>
    </source>
</evidence>
<dbReference type="AlphaFoldDB" id="A0A554X0L4"/>
<feature type="compositionally biased region" description="Low complexity" evidence="1">
    <location>
        <begin position="30"/>
        <end position="40"/>
    </location>
</feature>
<feature type="compositionally biased region" description="Low complexity" evidence="1">
    <location>
        <begin position="123"/>
        <end position="134"/>
    </location>
</feature>
<proteinExistence type="predicted"/>
<feature type="region of interest" description="Disordered" evidence="1">
    <location>
        <begin position="167"/>
        <end position="213"/>
    </location>
</feature>
<feature type="compositionally biased region" description="Low complexity" evidence="1">
    <location>
        <begin position="59"/>
        <end position="70"/>
    </location>
</feature>
<sequence>MTHSSLHSNVCIVGGHTRFVVDLGQRFAQPASALRPASSRSRNRDQRRSSAPAAAVPMRSSSGPGVRRPSQTPLRAHSKRRTDSGARRPSSAAPRMDRGGAGSAARQRDRVRAGSIRRSHCTARPAPAWAAPRARSRRCAALPRVACLSWGSALPELSCCAPARRPARRRYGCPDAPDLRACRRQPTDHRRRRPPGPGPTPSRPRRSGPGRAR</sequence>
<organism evidence="2 3">
    <name type="scientific">Tepidimonas charontis</name>
    <dbReference type="NCBI Taxonomy" id="2267262"/>
    <lineage>
        <taxon>Bacteria</taxon>
        <taxon>Pseudomonadati</taxon>
        <taxon>Pseudomonadota</taxon>
        <taxon>Betaproteobacteria</taxon>
        <taxon>Burkholderiales</taxon>
        <taxon>Tepidimonas</taxon>
    </lineage>
</organism>
<evidence type="ECO:0000313" key="3">
    <source>
        <dbReference type="Proteomes" id="UP000318294"/>
    </source>
</evidence>
<comment type="caution">
    <text evidence="2">The sequence shown here is derived from an EMBL/GenBank/DDBJ whole genome shotgun (WGS) entry which is preliminary data.</text>
</comment>
<feature type="compositionally biased region" description="Basic and acidic residues" evidence="1">
    <location>
        <begin position="177"/>
        <end position="188"/>
    </location>
</feature>